<dbReference type="AlphaFoldDB" id="A0AA87MK40"/>
<evidence type="ECO:0000313" key="1">
    <source>
        <dbReference type="EMBL" id="EKR98565.1"/>
    </source>
</evidence>
<sequence>MNKWTTSAPNSNINFGLTISICWLRNGAQFNHIFFLFKGLSGFAPHLINEVKYNLDLNSFSENSLLQELNHFNIFLKLFPANAIFSAVATAPGASPIPITEEFADPRFMLIDLLSKKVPNIEHFSQTLIS</sequence>
<reference evidence="1 2" key="1">
    <citation type="journal article" date="2014" name="Int. J. Syst. Evol. Microbiol.">
        <title>Leptospira mayottensis sp. nov., a pathogenic species of the genus Leptospira isolated from humans.</title>
        <authorList>
            <person name="Bourhy P."/>
            <person name="Collet L."/>
            <person name="Brisse S."/>
            <person name="Picardeau M."/>
        </authorList>
    </citation>
    <scope>NUCLEOTIDE SEQUENCE [LARGE SCALE GENOMIC DNA]</scope>
    <source>
        <strain evidence="1 2">200901122</strain>
    </source>
</reference>
<organism evidence="1 2">
    <name type="scientific">Leptospira mayottensis 200901122</name>
    <dbReference type="NCBI Taxonomy" id="1193010"/>
    <lineage>
        <taxon>Bacteria</taxon>
        <taxon>Pseudomonadati</taxon>
        <taxon>Spirochaetota</taxon>
        <taxon>Spirochaetia</taxon>
        <taxon>Leptospirales</taxon>
        <taxon>Leptospiraceae</taxon>
        <taxon>Leptospira</taxon>
    </lineage>
</organism>
<dbReference type="EMBL" id="AKWM02000078">
    <property type="protein sequence ID" value="EKR98565.1"/>
    <property type="molecule type" value="Genomic_DNA"/>
</dbReference>
<comment type="caution">
    <text evidence="1">The sequence shown here is derived from an EMBL/GenBank/DDBJ whole genome shotgun (WGS) entry which is preliminary data.</text>
</comment>
<proteinExistence type="predicted"/>
<gene>
    <name evidence="1" type="ORF">LEP1GSC125_1659</name>
</gene>
<evidence type="ECO:0000313" key="2">
    <source>
        <dbReference type="Proteomes" id="UP000001343"/>
    </source>
</evidence>
<protein>
    <submittedName>
        <fullName evidence="1">Uncharacterized protein</fullName>
    </submittedName>
</protein>
<name>A0AA87MK40_9LEPT</name>
<dbReference type="Proteomes" id="UP000001343">
    <property type="component" value="Unassembled WGS sequence"/>
</dbReference>
<accession>A0AA87MK40</accession>